<evidence type="ECO:0000313" key="2">
    <source>
        <dbReference type="EMBL" id="RXS74073.1"/>
    </source>
</evidence>
<feature type="signal peptide" evidence="1">
    <location>
        <begin position="1"/>
        <end position="23"/>
    </location>
</feature>
<name>A0A4Q1RET6_9FIRM</name>
<dbReference type="OrthoDB" id="1957622at2"/>
<dbReference type="Proteomes" id="UP000290106">
    <property type="component" value="Unassembled WGS sequence"/>
</dbReference>
<dbReference type="AlphaFoldDB" id="A0A4Q1RET6"/>
<evidence type="ECO:0008006" key="4">
    <source>
        <dbReference type="Google" id="ProtNLM"/>
    </source>
</evidence>
<comment type="caution">
    <text evidence="2">The sequence shown here is derived from an EMBL/GenBank/DDBJ whole genome shotgun (WGS) entry which is preliminary data.</text>
</comment>
<dbReference type="RefSeq" id="WP_129256904.1">
    <property type="nucleotide sequence ID" value="NZ_SDKC01000001.1"/>
</dbReference>
<keyword evidence="1" id="KW-0732">Signal</keyword>
<reference evidence="2 3" key="1">
    <citation type="submission" date="2019-01" db="EMBL/GenBank/DDBJ databases">
        <title>Blautia sp. nov. KGMB01111 isolated human feces.</title>
        <authorList>
            <person name="Park J.-E."/>
            <person name="Kim J.-S."/>
            <person name="Park S.-H."/>
        </authorList>
    </citation>
    <scope>NUCLEOTIDE SEQUENCE [LARGE SCALE GENOMIC DNA]</scope>
    <source>
        <strain evidence="2 3">KGMB01111</strain>
    </source>
</reference>
<organism evidence="2 3">
    <name type="scientific">Blautia faecicola</name>
    <dbReference type="NCBI Taxonomy" id="2509240"/>
    <lineage>
        <taxon>Bacteria</taxon>
        <taxon>Bacillati</taxon>
        <taxon>Bacillota</taxon>
        <taxon>Clostridia</taxon>
        <taxon>Lachnospirales</taxon>
        <taxon>Lachnospiraceae</taxon>
        <taxon>Blautia</taxon>
    </lineage>
</organism>
<dbReference type="EMBL" id="SDKC01000001">
    <property type="protein sequence ID" value="RXS74073.1"/>
    <property type="molecule type" value="Genomic_DNA"/>
</dbReference>
<evidence type="ECO:0000256" key="1">
    <source>
        <dbReference type="SAM" id="SignalP"/>
    </source>
</evidence>
<keyword evidence="3" id="KW-1185">Reference proteome</keyword>
<evidence type="ECO:0000313" key="3">
    <source>
        <dbReference type="Proteomes" id="UP000290106"/>
    </source>
</evidence>
<feature type="chain" id="PRO_5020932165" description="Ig-like domain-containing protein" evidence="1">
    <location>
        <begin position="24"/>
        <end position="160"/>
    </location>
</feature>
<sequence length="160" mass="17497">MKKYIAILLSGILMLAQATIIFAADQENEQQQYQMVEEQDWVPDSSLNDIEISPYTLYLADVVTSIVKVSATQVSIRAQAICGEKVKSITVIYILQKWNGSKWVDIASKTATAYDTSSAHKSYTISGLGSGRYRCKASAMATGYNGFSENLVGYSASISL</sequence>
<accession>A0A4Q1RET6</accession>
<protein>
    <recommendedName>
        <fullName evidence="4">Ig-like domain-containing protein</fullName>
    </recommendedName>
</protein>
<proteinExistence type="predicted"/>
<gene>
    <name evidence="2" type="ORF">ETP43_01635</name>
</gene>